<keyword evidence="8" id="KW-0812">Transmembrane</keyword>
<proteinExistence type="predicted"/>
<sequence length="420" mass="47185">MNKKYLLKICSLVLLFSAVTILGKSTNAAQNAPKYQDECIKCHIENDMMPEHYTENDIHWQKGLSCAGCHGGDPKEIDEEKAMSKRNGFVGVPDKKEVPRFCGKCHSNLTEMQLYQARIPTDQESQYYVSIHGQQLKLGNKDVATCIDCHTSHEILPPSDTRSTVYAINIPKTCNKCHGNSELMSKYNLKSNQLKEYSKSVHGIALLEKQDVGAPACNDCHGNHGAKPPGVESISHVCGSCHINNMKYFNGSKMAKEFADMDIKACEECHGYHLINKPNDEMLNVDKSPICSDCHSEGEEGYDEAKMIYEKVKMLSFLYDSTKVRSAEVNIKGMNNIDIEYSLKNIKQDLIETRTLIHTFDTSKVFAKANEGILASYEAIKLADNEINEYFNRRLGYGIATIILILLAFALYLKIRSLNN</sequence>
<dbReference type="Gene3D" id="1.10.1130.10">
    <property type="entry name" value="Flavocytochrome C3, Chain A"/>
    <property type="match status" value="2"/>
</dbReference>
<keyword evidence="7" id="KW-0408">Iron</keyword>
<evidence type="ECO:0000256" key="8">
    <source>
        <dbReference type="SAM" id="Phobius"/>
    </source>
</evidence>
<evidence type="ECO:0000259" key="9">
    <source>
        <dbReference type="Pfam" id="PF13435"/>
    </source>
</evidence>
<dbReference type="InterPro" id="IPR051829">
    <property type="entry name" value="Multiheme_Cytochr_ET"/>
</dbReference>
<dbReference type="GO" id="GO:0046872">
    <property type="term" value="F:metal ion binding"/>
    <property type="evidence" value="ECO:0007669"/>
    <property type="project" value="UniProtKB-KW"/>
</dbReference>
<dbReference type="SUPFAM" id="SSF48695">
    <property type="entry name" value="Multiheme cytochromes"/>
    <property type="match status" value="1"/>
</dbReference>
<gene>
    <name evidence="11" type="ORF">MNBD_IGNAVI01-97</name>
</gene>
<keyword evidence="8" id="KW-1133">Transmembrane helix</keyword>
<evidence type="ECO:0000256" key="1">
    <source>
        <dbReference type="ARBA" id="ARBA00004196"/>
    </source>
</evidence>
<keyword evidence="6" id="KW-0249">Electron transport</keyword>
<keyword evidence="4" id="KW-0479">Metal-binding</keyword>
<comment type="subcellular location">
    <subcellularLocation>
        <location evidence="1">Cell envelope</location>
    </subcellularLocation>
</comment>
<evidence type="ECO:0000313" key="11">
    <source>
        <dbReference type="EMBL" id="VAX27999.1"/>
    </source>
</evidence>
<organism evidence="11">
    <name type="scientific">hydrothermal vent metagenome</name>
    <dbReference type="NCBI Taxonomy" id="652676"/>
    <lineage>
        <taxon>unclassified sequences</taxon>
        <taxon>metagenomes</taxon>
        <taxon>ecological metagenomes</taxon>
    </lineage>
</organism>
<protein>
    <submittedName>
        <fullName evidence="11">Uncharacterized protein</fullName>
    </submittedName>
</protein>
<dbReference type="InterPro" id="IPR023155">
    <property type="entry name" value="Cyt_c-552/4"/>
</dbReference>
<dbReference type="InterPro" id="IPR036280">
    <property type="entry name" value="Multihaem_cyt_sf"/>
</dbReference>
<feature type="transmembrane region" description="Helical" evidence="8">
    <location>
        <begin position="395"/>
        <end position="413"/>
    </location>
</feature>
<dbReference type="Pfam" id="PF13435">
    <property type="entry name" value="Cytochrome_C554"/>
    <property type="match status" value="1"/>
</dbReference>
<keyword evidence="8" id="KW-0472">Membrane</keyword>
<feature type="domain" description="Cytochrome c-552/4" evidence="9">
    <location>
        <begin position="237"/>
        <end position="314"/>
    </location>
</feature>
<reference evidence="11" key="1">
    <citation type="submission" date="2018-06" db="EMBL/GenBank/DDBJ databases">
        <authorList>
            <person name="Zhirakovskaya E."/>
        </authorList>
    </citation>
    <scope>NUCLEOTIDE SEQUENCE</scope>
</reference>
<evidence type="ECO:0000256" key="6">
    <source>
        <dbReference type="ARBA" id="ARBA00022982"/>
    </source>
</evidence>
<evidence type="ECO:0000256" key="4">
    <source>
        <dbReference type="ARBA" id="ARBA00022723"/>
    </source>
</evidence>
<dbReference type="Pfam" id="PF14537">
    <property type="entry name" value="Cytochrom_c3_2"/>
    <property type="match status" value="1"/>
</dbReference>
<evidence type="ECO:0000256" key="2">
    <source>
        <dbReference type="ARBA" id="ARBA00022448"/>
    </source>
</evidence>
<feature type="domain" description="Tetrahaem cytochrome" evidence="10">
    <location>
        <begin position="59"/>
        <end position="178"/>
    </location>
</feature>
<dbReference type="EMBL" id="UOGD01000400">
    <property type="protein sequence ID" value="VAX27999.1"/>
    <property type="molecule type" value="Genomic_DNA"/>
</dbReference>
<evidence type="ECO:0000256" key="7">
    <source>
        <dbReference type="ARBA" id="ARBA00023004"/>
    </source>
</evidence>
<dbReference type="PANTHER" id="PTHR35038">
    <property type="entry name" value="DISSIMILATORY SULFITE REDUCTASE SIRA"/>
    <property type="match status" value="1"/>
</dbReference>
<keyword evidence="3" id="KW-0349">Heme</keyword>
<accession>A0A3B1CCQ9</accession>
<dbReference type="InterPro" id="IPR012286">
    <property type="entry name" value="Tetrahaem_cytochrome"/>
</dbReference>
<evidence type="ECO:0000256" key="5">
    <source>
        <dbReference type="ARBA" id="ARBA00022729"/>
    </source>
</evidence>
<dbReference type="GO" id="GO:0030313">
    <property type="term" value="C:cell envelope"/>
    <property type="evidence" value="ECO:0007669"/>
    <property type="project" value="UniProtKB-SubCell"/>
</dbReference>
<keyword evidence="2" id="KW-0813">Transport</keyword>
<evidence type="ECO:0000256" key="3">
    <source>
        <dbReference type="ARBA" id="ARBA00022617"/>
    </source>
</evidence>
<name>A0A3B1CCQ9_9ZZZZ</name>
<keyword evidence="5" id="KW-0732">Signal</keyword>
<dbReference type="AlphaFoldDB" id="A0A3B1CCQ9"/>
<evidence type="ECO:0000259" key="10">
    <source>
        <dbReference type="Pfam" id="PF14537"/>
    </source>
</evidence>